<feature type="compositionally biased region" description="Basic and acidic residues" evidence="1">
    <location>
        <begin position="1"/>
        <end position="17"/>
    </location>
</feature>
<gene>
    <name evidence="2" type="ORF">KCH_76910</name>
</gene>
<protein>
    <submittedName>
        <fullName evidence="2">Uncharacterized protein</fullName>
    </submittedName>
</protein>
<evidence type="ECO:0000313" key="3">
    <source>
        <dbReference type="Proteomes" id="UP000027178"/>
    </source>
</evidence>
<dbReference type="AlphaFoldDB" id="A0A066YKT7"/>
<evidence type="ECO:0000313" key="2">
    <source>
        <dbReference type="EMBL" id="KDN80544.1"/>
    </source>
</evidence>
<accession>A0A066YKT7</accession>
<feature type="region of interest" description="Disordered" evidence="1">
    <location>
        <begin position="1"/>
        <end position="20"/>
    </location>
</feature>
<reference evidence="2 3" key="1">
    <citation type="submission" date="2014-05" db="EMBL/GenBank/DDBJ databases">
        <title>Draft Genome Sequence of Kitasatospora cheerisanensis KCTC 2395.</title>
        <authorList>
            <person name="Nam D.H."/>
        </authorList>
    </citation>
    <scope>NUCLEOTIDE SEQUENCE [LARGE SCALE GENOMIC DNA]</scope>
    <source>
        <strain evidence="2 3">KCTC 2395</strain>
    </source>
</reference>
<evidence type="ECO:0000256" key="1">
    <source>
        <dbReference type="SAM" id="MobiDB-lite"/>
    </source>
</evidence>
<organism evidence="2 3">
    <name type="scientific">Kitasatospora cheerisanensis KCTC 2395</name>
    <dbReference type="NCBI Taxonomy" id="1348663"/>
    <lineage>
        <taxon>Bacteria</taxon>
        <taxon>Bacillati</taxon>
        <taxon>Actinomycetota</taxon>
        <taxon>Actinomycetes</taxon>
        <taxon>Kitasatosporales</taxon>
        <taxon>Streptomycetaceae</taxon>
        <taxon>Kitasatospora</taxon>
    </lineage>
</organism>
<keyword evidence="3" id="KW-1185">Reference proteome</keyword>
<dbReference type="EMBL" id="JNBY01000172">
    <property type="protein sequence ID" value="KDN80544.1"/>
    <property type="molecule type" value="Genomic_DNA"/>
</dbReference>
<sequence>MLRELRAGGESSPRERGSAVVLDVPGHRGGLLPARAGAAGPSPRRCWRFRVSAVA</sequence>
<comment type="caution">
    <text evidence="2">The sequence shown here is derived from an EMBL/GenBank/DDBJ whole genome shotgun (WGS) entry which is preliminary data.</text>
</comment>
<dbReference type="Proteomes" id="UP000027178">
    <property type="component" value="Unassembled WGS sequence"/>
</dbReference>
<name>A0A066YKT7_9ACTN</name>
<proteinExistence type="predicted"/>
<dbReference type="HOGENOM" id="CLU_3026262_0_0_11"/>